<evidence type="ECO:0000313" key="2">
    <source>
        <dbReference type="Proteomes" id="UP000799302"/>
    </source>
</evidence>
<sequence length="432" mass="49624">MKPTEKTHVKLGPSGYWFTHKQAEWYNRWFEDQVNNYELFPKGEANPSLVRKLENLTLMTLPSFAQDQITPRVRLQTLKRGNEVPEDWLPIDWQHAGFLLAKKSLYEARPGEVVAYDLSGKNFKPAFLKEACKKLLDSIIDFYTTNYPNFYTENLKDKTVTDQLMLSTYKRKDYNDRPLELATLLAPADFTILLPGTEVDAAGNRDFYLAATTTSWAAGWKVEERTGWSMARVHELVPDWKNQPGTGVKALFNRLANDPTRIFARYSLFPQFHTNHKSLDSFLNVRDGEDFFPNHETATAYDLTIRREYQQLHSITGINGKPGIDGTAIVFTVRTYMVPLMDLPKEELELFARQLLKIESKHPAQVDYKNMAAWKPCVVDALYKAGSTRNDTLIEQLEGFVPAADKVDQAIWTSDNGKPAERIAIETQWHLY</sequence>
<gene>
    <name evidence="1" type="ORF">BT63DRAFT_475321</name>
</gene>
<keyword evidence="2" id="KW-1185">Reference proteome</keyword>
<protein>
    <submittedName>
        <fullName evidence="1">Uncharacterized protein</fullName>
    </submittedName>
</protein>
<dbReference type="AlphaFoldDB" id="A0A6A6UNQ3"/>
<dbReference type="EMBL" id="MU004231">
    <property type="protein sequence ID" value="KAF2672708.1"/>
    <property type="molecule type" value="Genomic_DNA"/>
</dbReference>
<evidence type="ECO:0000313" key="1">
    <source>
        <dbReference type="EMBL" id="KAF2672708.1"/>
    </source>
</evidence>
<name>A0A6A6UNQ3_9PEZI</name>
<dbReference type="InterPro" id="IPR021848">
    <property type="entry name" value="HODM_asu-like"/>
</dbReference>
<dbReference type="OrthoDB" id="497541at2759"/>
<reference evidence="1" key="1">
    <citation type="journal article" date="2020" name="Stud. Mycol.">
        <title>101 Dothideomycetes genomes: a test case for predicting lifestyles and emergence of pathogens.</title>
        <authorList>
            <person name="Haridas S."/>
            <person name="Albert R."/>
            <person name="Binder M."/>
            <person name="Bloem J."/>
            <person name="Labutti K."/>
            <person name="Salamov A."/>
            <person name="Andreopoulos B."/>
            <person name="Baker S."/>
            <person name="Barry K."/>
            <person name="Bills G."/>
            <person name="Bluhm B."/>
            <person name="Cannon C."/>
            <person name="Castanera R."/>
            <person name="Culley D."/>
            <person name="Daum C."/>
            <person name="Ezra D."/>
            <person name="Gonzalez J."/>
            <person name="Henrissat B."/>
            <person name="Kuo A."/>
            <person name="Liang C."/>
            <person name="Lipzen A."/>
            <person name="Lutzoni F."/>
            <person name="Magnuson J."/>
            <person name="Mondo S."/>
            <person name="Nolan M."/>
            <person name="Ohm R."/>
            <person name="Pangilinan J."/>
            <person name="Park H.-J."/>
            <person name="Ramirez L."/>
            <person name="Alfaro M."/>
            <person name="Sun H."/>
            <person name="Tritt A."/>
            <person name="Yoshinaga Y."/>
            <person name="Zwiers L.-H."/>
            <person name="Turgeon B."/>
            <person name="Goodwin S."/>
            <person name="Spatafora J."/>
            <person name="Crous P."/>
            <person name="Grigoriev I."/>
        </authorList>
    </citation>
    <scope>NUCLEOTIDE SEQUENCE</scope>
    <source>
        <strain evidence="1">CBS 115976</strain>
    </source>
</reference>
<dbReference type="Proteomes" id="UP000799302">
    <property type="component" value="Unassembled WGS sequence"/>
</dbReference>
<accession>A0A6A6UNQ3</accession>
<dbReference type="Pfam" id="PF11927">
    <property type="entry name" value="HODM_asu-like"/>
    <property type="match status" value="1"/>
</dbReference>
<proteinExistence type="predicted"/>
<organism evidence="1 2">
    <name type="scientific">Microthyrium microscopicum</name>
    <dbReference type="NCBI Taxonomy" id="703497"/>
    <lineage>
        <taxon>Eukaryota</taxon>
        <taxon>Fungi</taxon>
        <taxon>Dikarya</taxon>
        <taxon>Ascomycota</taxon>
        <taxon>Pezizomycotina</taxon>
        <taxon>Dothideomycetes</taxon>
        <taxon>Dothideomycetes incertae sedis</taxon>
        <taxon>Microthyriales</taxon>
        <taxon>Microthyriaceae</taxon>
        <taxon>Microthyrium</taxon>
    </lineage>
</organism>